<dbReference type="OrthoDB" id="2935572at2759"/>
<evidence type="ECO:0000256" key="1">
    <source>
        <dbReference type="SAM" id="MobiDB-lite"/>
    </source>
</evidence>
<organism evidence="2 3">
    <name type="scientific">Cordyceps confragosa</name>
    <name type="common">Lecanicillium lecanii</name>
    <dbReference type="NCBI Taxonomy" id="2714763"/>
    <lineage>
        <taxon>Eukaryota</taxon>
        <taxon>Fungi</taxon>
        <taxon>Dikarya</taxon>
        <taxon>Ascomycota</taxon>
        <taxon>Pezizomycotina</taxon>
        <taxon>Sordariomycetes</taxon>
        <taxon>Hypocreomycetidae</taxon>
        <taxon>Hypocreales</taxon>
        <taxon>Cordycipitaceae</taxon>
        <taxon>Akanthomyces</taxon>
    </lineage>
</organism>
<keyword evidence="3" id="KW-1185">Reference proteome</keyword>
<dbReference type="SUPFAM" id="SSF54928">
    <property type="entry name" value="RNA-binding domain, RBD"/>
    <property type="match status" value="1"/>
</dbReference>
<comment type="caution">
    <text evidence="2">The sequence shown here is derived from an EMBL/GenBank/DDBJ whole genome shotgun (WGS) entry which is preliminary data.</text>
</comment>
<name>A0A179IIV8_CORDF</name>
<dbReference type="GO" id="GO:0003676">
    <property type="term" value="F:nucleic acid binding"/>
    <property type="evidence" value="ECO:0007669"/>
    <property type="project" value="InterPro"/>
</dbReference>
<dbReference type="CDD" id="cd12261">
    <property type="entry name" value="RRM1_3_MRN1"/>
    <property type="match status" value="1"/>
</dbReference>
<dbReference type="InterPro" id="IPR035979">
    <property type="entry name" value="RBD_domain_sf"/>
</dbReference>
<proteinExistence type="predicted"/>
<sequence>MVLSPHLSPLHRSQVRIDRNEYDRLQLVASKYGNLCKHLIRGGVDRDTIEILSKNHGPQDYENDSLDRSGSPDDERADSSPTTTIVNYRGRSYSAGGPHYPVRKPTCLVSESDTESEVFSESIMSNDRSSLDPDDSASAVATRHSYEQNARRTLQLSDLPPNTSRTDVVALVRGGPVVDIYFNFREQRVSVSFVHGDHARKYYDYAQATGLYIRGSIISVSWSTRQFILAPYVSQQLRGGASRNLVVRHYDRRITAESVRADLEHIHNLSVINVEFSGLDCYISTNSITAASFARTCMMSRLPYRGSRIEWAPDECMQPLSQLKSKIGTGASMAQTKANLNRFSLLDIGEDMDAEFATS</sequence>
<feature type="region of interest" description="Disordered" evidence="1">
    <location>
        <begin position="54"/>
        <end position="99"/>
    </location>
</feature>
<accession>A0A179IIV8</accession>
<dbReference type="InterPro" id="IPR012677">
    <property type="entry name" value="Nucleotide-bd_a/b_plait_sf"/>
</dbReference>
<dbReference type="AlphaFoldDB" id="A0A179IIV8"/>
<reference evidence="2 3" key="1">
    <citation type="submission" date="2016-03" db="EMBL/GenBank/DDBJ databases">
        <title>Fine-scale spatial genetic structure of a fungal parasite of coffee scale insects.</title>
        <authorList>
            <person name="Jackson D."/>
            <person name="Zemenick K.A."/>
            <person name="Malloure B."/>
            <person name="Quandt C.A."/>
            <person name="James T.Y."/>
        </authorList>
    </citation>
    <scope>NUCLEOTIDE SEQUENCE [LARGE SCALE GENOMIC DNA]</scope>
    <source>
        <strain evidence="2 3">UM487</strain>
    </source>
</reference>
<evidence type="ECO:0000313" key="2">
    <source>
        <dbReference type="EMBL" id="OAR01802.1"/>
    </source>
</evidence>
<dbReference type="Gene3D" id="3.30.70.330">
    <property type="match status" value="1"/>
</dbReference>
<gene>
    <name evidence="2" type="ORF">LLEC1_00678</name>
</gene>
<dbReference type="OMA" id="TNSIHNA"/>
<dbReference type="EMBL" id="LUKN01000981">
    <property type="protein sequence ID" value="OAR01802.1"/>
    <property type="molecule type" value="Genomic_DNA"/>
</dbReference>
<feature type="compositionally biased region" description="Basic and acidic residues" evidence="1">
    <location>
        <begin position="65"/>
        <end position="78"/>
    </location>
</feature>
<evidence type="ECO:0008006" key="4">
    <source>
        <dbReference type="Google" id="ProtNLM"/>
    </source>
</evidence>
<dbReference type="Proteomes" id="UP000243081">
    <property type="component" value="Unassembled WGS sequence"/>
</dbReference>
<protein>
    <recommendedName>
        <fullName evidence="4">RRM domain-containing protein</fullName>
    </recommendedName>
</protein>
<evidence type="ECO:0000313" key="3">
    <source>
        <dbReference type="Proteomes" id="UP000243081"/>
    </source>
</evidence>